<reference evidence="2" key="1">
    <citation type="submission" date="2023-08" db="EMBL/GenBank/DDBJ databases">
        <title>Draft sequence of the Babesia gibsoni genome.</title>
        <authorList>
            <person name="Yamagishi J.Y."/>
            <person name="Xuan X.X."/>
        </authorList>
    </citation>
    <scope>NUCLEOTIDE SEQUENCE</scope>
    <source>
        <strain evidence="2">Azabu</strain>
    </source>
</reference>
<dbReference type="AlphaFoldDB" id="A0AAD8PE03"/>
<dbReference type="EMBL" id="JAVEPI010000003">
    <property type="protein sequence ID" value="KAK1442966.1"/>
    <property type="molecule type" value="Genomic_DNA"/>
</dbReference>
<protein>
    <submittedName>
        <fullName evidence="2">Uncharacterized protein</fullName>
    </submittedName>
</protein>
<sequence>MKRPRKGILGKMRIRCFGGCIGPTVDNVDGPDVIDMNHEDEDFLHLNDFTTCDANLLPMLPEEVEFRRVEDVHGRNLTIVDRSPIEVRKFEDLTRELVKVKEPIAVQLPLNMPFDMTDEHPSMAGEALTASDDDTRDDESALSNNGIDEDTCMDAACYRLAERIYQMEKSKIDNISHRNLGKSDLMMSREYKNLTTRTNGSTCVSSDSAGNDTEDNKRNATLFNSGGSKELKQYHISMQEAVLSDRSEYLTLENIHDLNQSRGLPSHSKTANPFDYEDFATPTTDIANKEELPQKLHHVSAYQCLPAVEFLDPFEEDGHEESWPMTFGSQVWSLIVRGYGKPSYDDSLNISMEGNISSFYSKEELRVLRKEFERLPRSEIPAIVESTINILNG</sequence>
<evidence type="ECO:0000256" key="1">
    <source>
        <dbReference type="SAM" id="MobiDB-lite"/>
    </source>
</evidence>
<keyword evidence="3" id="KW-1185">Reference proteome</keyword>
<accession>A0AAD8PE03</accession>
<name>A0AAD8PE03_BABGI</name>
<proteinExistence type="predicted"/>
<evidence type="ECO:0000313" key="3">
    <source>
        <dbReference type="Proteomes" id="UP001230268"/>
    </source>
</evidence>
<dbReference type="Proteomes" id="UP001230268">
    <property type="component" value="Unassembled WGS sequence"/>
</dbReference>
<evidence type="ECO:0000313" key="2">
    <source>
        <dbReference type="EMBL" id="KAK1442966.1"/>
    </source>
</evidence>
<gene>
    <name evidence="2" type="ORF">BgAZ_304840</name>
</gene>
<comment type="caution">
    <text evidence="2">The sequence shown here is derived from an EMBL/GenBank/DDBJ whole genome shotgun (WGS) entry which is preliminary data.</text>
</comment>
<feature type="region of interest" description="Disordered" evidence="1">
    <location>
        <begin position="197"/>
        <end position="218"/>
    </location>
</feature>
<feature type="compositionally biased region" description="Polar residues" evidence="1">
    <location>
        <begin position="197"/>
        <end position="211"/>
    </location>
</feature>
<organism evidence="2 3">
    <name type="scientific">Babesia gibsoni</name>
    <dbReference type="NCBI Taxonomy" id="33632"/>
    <lineage>
        <taxon>Eukaryota</taxon>
        <taxon>Sar</taxon>
        <taxon>Alveolata</taxon>
        <taxon>Apicomplexa</taxon>
        <taxon>Aconoidasida</taxon>
        <taxon>Piroplasmida</taxon>
        <taxon>Babesiidae</taxon>
        <taxon>Babesia</taxon>
    </lineage>
</organism>